<reference evidence="1 2" key="1">
    <citation type="journal article" date="2019" name="Int. J. Syst. Evol. Microbiol.">
        <title>Capsulimonas corticalis gen. nov., sp. nov., an aerobic capsulated bacterium, of a novel bacterial order, Capsulimonadales ord. nov., of the class Armatimonadia of the phylum Armatimonadetes.</title>
        <authorList>
            <person name="Li J."/>
            <person name="Kudo C."/>
            <person name="Tonouchi A."/>
        </authorList>
    </citation>
    <scope>NUCLEOTIDE SEQUENCE [LARGE SCALE GENOMIC DNA]</scope>
    <source>
        <strain evidence="1 2">AX-7</strain>
    </source>
</reference>
<organism evidence="1 2">
    <name type="scientific">Capsulimonas corticalis</name>
    <dbReference type="NCBI Taxonomy" id="2219043"/>
    <lineage>
        <taxon>Bacteria</taxon>
        <taxon>Bacillati</taxon>
        <taxon>Armatimonadota</taxon>
        <taxon>Armatimonadia</taxon>
        <taxon>Capsulimonadales</taxon>
        <taxon>Capsulimonadaceae</taxon>
        <taxon>Capsulimonas</taxon>
    </lineage>
</organism>
<dbReference type="SUPFAM" id="SSF53448">
    <property type="entry name" value="Nucleotide-diphospho-sugar transferases"/>
    <property type="match status" value="1"/>
</dbReference>
<dbReference type="PANTHER" id="PTHR43685:SF12">
    <property type="entry name" value="GLYCOSYL TRANSFERASE FAMILY 2"/>
    <property type="match status" value="1"/>
</dbReference>
<dbReference type="EMBL" id="AP025739">
    <property type="protein sequence ID" value="BDI33774.1"/>
    <property type="molecule type" value="Genomic_DNA"/>
</dbReference>
<dbReference type="PANTHER" id="PTHR43685">
    <property type="entry name" value="GLYCOSYLTRANSFERASE"/>
    <property type="match status" value="1"/>
</dbReference>
<dbReference type="KEGG" id="ccot:CCAX7_58250"/>
<dbReference type="InterPro" id="IPR029044">
    <property type="entry name" value="Nucleotide-diphossugar_trans"/>
</dbReference>
<dbReference type="Proteomes" id="UP000287394">
    <property type="component" value="Chromosome"/>
</dbReference>
<evidence type="ECO:0000313" key="1">
    <source>
        <dbReference type="EMBL" id="BDI33774.1"/>
    </source>
</evidence>
<sequence>MPRISIVTPCYNGELFLAETIESVLAQKMTDWEMVIVDDGGWDGSAGIAQGYADRDTRIRLLRQTNQGASQARNNGAAATDPAVEYLWFLDADDRLKPGAFAALAGYLDAHPEAVCAACEYDFIDEHGASVTPQAHEYARVWRYAPHGLSVRPLRDDEPDTPFSTLFSWCRIIPSAWIIRRSAFVQAGGYTSALQIGHDIDLALKCSLQGEVHFLPELVCMEYRRHSGQKTAHLDRIRDEEQKLWKIWRDGENLTPAQRALVAKAWRFKERRFTPYLMQGWTLDAFRRGDWRGGVSMALRGVKKYLMG</sequence>
<evidence type="ECO:0000313" key="2">
    <source>
        <dbReference type="Proteomes" id="UP000287394"/>
    </source>
</evidence>
<gene>
    <name evidence="1" type="ORF">CCAX7_58250</name>
</gene>
<dbReference type="RefSeq" id="WP_119322893.1">
    <property type="nucleotide sequence ID" value="NZ_AP025739.1"/>
</dbReference>
<protein>
    <submittedName>
        <fullName evidence="1">Uncharacterized protein</fullName>
    </submittedName>
</protein>
<dbReference type="OrthoDB" id="9802649at2"/>
<proteinExistence type="predicted"/>
<dbReference type="AlphaFoldDB" id="A0A402D024"/>
<dbReference type="InterPro" id="IPR050834">
    <property type="entry name" value="Glycosyltransf_2"/>
</dbReference>
<accession>A0A402D024</accession>
<name>A0A402D024_9BACT</name>
<dbReference type="InterPro" id="IPR001173">
    <property type="entry name" value="Glyco_trans_2-like"/>
</dbReference>
<dbReference type="Gene3D" id="3.90.550.10">
    <property type="entry name" value="Spore Coat Polysaccharide Biosynthesis Protein SpsA, Chain A"/>
    <property type="match status" value="1"/>
</dbReference>
<dbReference type="Pfam" id="PF00535">
    <property type="entry name" value="Glycos_transf_2"/>
    <property type="match status" value="1"/>
</dbReference>
<keyword evidence="2" id="KW-1185">Reference proteome</keyword>